<evidence type="ECO:0000313" key="2">
    <source>
        <dbReference type="EMBL" id="BCX46475.1"/>
    </source>
</evidence>
<dbReference type="InterPro" id="IPR051531">
    <property type="entry name" value="N-acetyltransferase"/>
</dbReference>
<dbReference type="PANTHER" id="PTHR43792">
    <property type="entry name" value="GNAT FAMILY, PUTATIVE (AFU_ORTHOLOGUE AFUA_3G00765)-RELATED-RELATED"/>
    <property type="match status" value="1"/>
</dbReference>
<accession>A0ABN6H4J2</accession>
<organism evidence="2 3">
    <name type="scientific">Haloferula helveola</name>
    <dbReference type="NCBI Taxonomy" id="490095"/>
    <lineage>
        <taxon>Bacteria</taxon>
        <taxon>Pseudomonadati</taxon>
        <taxon>Verrucomicrobiota</taxon>
        <taxon>Verrucomicrobiia</taxon>
        <taxon>Verrucomicrobiales</taxon>
        <taxon>Verrucomicrobiaceae</taxon>
        <taxon>Haloferula</taxon>
    </lineage>
</organism>
<gene>
    <name evidence="2" type="ORF">HAHE_03830</name>
</gene>
<proteinExistence type="predicted"/>
<evidence type="ECO:0000313" key="3">
    <source>
        <dbReference type="Proteomes" id="UP001374893"/>
    </source>
</evidence>
<dbReference type="PROSITE" id="PS51186">
    <property type="entry name" value="GNAT"/>
    <property type="match status" value="1"/>
</dbReference>
<keyword evidence="3" id="KW-1185">Reference proteome</keyword>
<feature type="domain" description="N-acetyltransferase" evidence="1">
    <location>
        <begin position="9"/>
        <end position="170"/>
    </location>
</feature>
<dbReference type="Gene3D" id="3.40.630.30">
    <property type="match status" value="1"/>
</dbReference>
<reference evidence="2 3" key="1">
    <citation type="submission" date="2021-06" db="EMBL/GenBank/DDBJ databases">
        <title>Complete genome of Haloferula helveola possessing various polysaccharide degrading enzymes.</title>
        <authorList>
            <person name="Takami H."/>
            <person name="Huang C."/>
            <person name="Hamasaki K."/>
        </authorList>
    </citation>
    <scope>NUCLEOTIDE SEQUENCE [LARGE SCALE GENOMIC DNA]</scope>
    <source>
        <strain evidence="2 3">CN-1</strain>
    </source>
</reference>
<name>A0ABN6H4J2_9BACT</name>
<dbReference type="RefSeq" id="WP_338688121.1">
    <property type="nucleotide sequence ID" value="NZ_AP024702.1"/>
</dbReference>
<dbReference type="Pfam" id="PF13302">
    <property type="entry name" value="Acetyltransf_3"/>
    <property type="match status" value="1"/>
</dbReference>
<sequence>MKTFLTERLLLRPMQVTDAEPITCLLQERRVVETLAVVPWPYQRHHADEWLVRILGAQEDGRFHTFAITLRDGGEFVGVIGIHPEANGFWAEVGYWLGIDHWGRGYMTEALQEMIRYGFEELGLRRVESHHFAHNPASGRVMQKAGMNYEGSQKLRAARFDQLYDRVNYGLTDDEWRAAAIELRTTGENARTT</sequence>
<dbReference type="InterPro" id="IPR000182">
    <property type="entry name" value="GNAT_dom"/>
</dbReference>
<dbReference type="InterPro" id="IPR016181">
    <property type="entry name" value="Acyl_CoA_acyltransferase"/>
</dbReference>
<protein>
    <submittedName>
        <fullName evidence="2">GNAT family N-acetyltransferase</fullName>
    </submittedName>
</protein>
<dbReference type="Proteomes" id="UP001374893">
    <property type="component" value="Chromosome"/>
</dbReference>
<dbReference type="SUPFAM" id="SSF55729">
    <property type="entry name" value="Acyl-CoA N-acyltransferases (Nat)"/>
    <property type="match status" value="1"/>
</dbReference>
<dbReference type="EMBL" id="AP024702">
    <property type="protein sequence ID" value="BCX46475.1"/>
    <property type="molecule type" value="Genomic_DNA"/>
</dbReference>
<evidence type="ECO:0000259" key="1">
    <source>
        <dbReference type="PROSITE" id="PS51186"/>
    </source>
</evidence>